<comment type="caution">
    <text evidence="2">The sequence shown here is derived from an EMBL/GenBank/DDBJ whole genome shotgun (WGS) entry which is preliminary data.</text>
</comment>
<evidence type="ECO:0000313" key="2">
    <source>
        <dbReference type="EMBL" id="KAK3896415.1"/>
    </source>
</evidence>
<feature type="region of interest" description="Disordered" evidence="1">
    <location>
        <begin position="1"/>
        <end position="50"/>
    </location>
</feature>
<gene>
    <name evidence="2" type="ORF">C8A05DRAFT_20605</name>
</gene>
<name>A0AAN6M8F2_9PEZI</name>
<feature type="compositionally biased region" description="Low complexity" evidence="1">
    <location>
        <begin position="74"/>
        <end position="91"/>
    </location>
</feature>
<accession>A0AAN6M8F2</accession>
<reference evidence="2" key="2">
    <citation type="submission" date="2023-05" db="EMBL/GenBank/DDBJ databases">
        <authorList>
            <consortium name="Lawrence Berkeley National Laboratory"/>
            <person name="Steindorff A."/>
            <person name="Hensen N."/>
            <person name="Bonometti L."/>
            <person name="Westerberg I."/>
            <person name="Brannstrom I.O."/>
            <person name="Guillou S."/>
            <person name="Cros-Aarteil S."/>
            <person name="Calhoun S."/>
            <person name="Haridas S."/>
            <person name="Kuo A."/>
            <person name="Mondo S."/>
            <person name="Pangilinan J."/>
            <person name="Riley R."/>
            <person name="Labutti K."/>
            <person name="Andreopoulos B."/>
            <person name="Lipzen A."/>
            <person name="Chen C."/>
            <person name="Yanf M."/>
            <person name="Daum C."/>
            <person name="Ng V."/>
            <person name="Clum A."/>
            <person name="Ohm R."/>
            <person name="Martin F."/>
            <person name="Silar P."/>
            <person name="Natvig D."/>
            <person name="Lalanne C."/>
            <person name="Gautier V."/>
            <person name="Ament-Velasquez S.L."/>
            <person name="Kruys A."/>
            <person name="Hutchinson M.I."/>
            <person name="Powell A.J."/>
            <person name="Barry K."/>
            <person name="Miller A.N."/>
            <person name="Grigoriev I.V."/>
            <person name="Debuchy R."/>
            <person name="Gladieux P."/>
            <person name="Thoren M.H."/>
            <person name="Johannesson H."/>
        </authorList>
    </citation>
    <scope>NUCLEOTIDE SEQUENCE</scope>
    <source>
        <strain evidence="2">CBS 103.79</strain>
    </source>
</reference>
<evidence type="ECO:0000256" key="1">
    <source>
        <dbReference type="SAM" id="MobiDB-lite"/>
    </source>
</evidence>
<feature type="region of interest" description="Disordered" evidence="1">
    <location>
        <begin position="372"/>
        <end position="433"/>
    </location>
</feature>
<evidence type="ECO:0000313" key="3">
    <source>
        <dbReference type="Proteomes" id="UP001303889"/>
    </source>
</evidence>
<feature type="region of interest" description="Disordered" evidence="1">
    <location>
        <begin position="446"/>
        <end position="513"/>
    </location>
</feature>
<feature type="compositionally biased region" description="Low complexity" evidence="1">
    <location>
        <begin position="498"/>
        <end position="513"/>
    </location>
</feature>
<keyword evidence="3" id="KW-1185">Reference proteome</keyword>
<reference evidence="2" key="1">
    <citation type="journal article" date="2023" name="Mol. Phylogenet. Evol.">
        <title>Genome-scale phylogeny and comparative genomics of the fungal order Sordariales.</title>
        <authorList>
            <person name="Hensen N."/>
            <person name="Bonometti L."/>
            <person name="Westerberg I."/>
            <person name="Brannstrom I.O."/>
            <person name="Guillou S."/>
            <person name="Cros-Aarteil S."/>
            <person name="Calhoun S."/>
            <person name="Haridas S."/>
            <person name="Kuo A."/>
            <person name="Mondo S."/>
            <person name="Pangilinan J."/>
            <person name="Riley R."/>
            <person name="LaButti K."/>
            <person name="Andreopoulos B."/>
            <person name="Lipzen A."/>
            <person name="Chen C."/>
            <person name="Yan M."/>
            <person name="Daum C."/>
            <person name="Ng V."/>
            <person name="Clum A."/>
            <person name="Steindorff A."/>
            <person name="Ohm R.A."/>
            <person name="Martin F."/>
            <person name="Silar P."/>
            <person name="Natvig D.O."/>
            <person name="Lalanne C."/>
            <person name="Gautier V."/>
            <person name="Ament-Velasquez S.L."/>
            <person name="Kruys A."/>
            <person name="Hutchinson M.I."/>
            <person name="Powell A.J."/>
            <person name="Barry K."/>
            <person name="Miller A.N."/>
            <person name="Grigoriev I.V."/>
            <person name="Debuchy R."/>
            <person name="Gladieux P."/>
            <person name="Hiltunen Thoren M."/>
            <person name="Johannesson H."/>
        </authorList>
    </citation>
    <scope>NUCLEOTIDE SEQUENCE</scope>
    <source>
        <strain evidence="2">CBS 103.79</strain>
    </source>
</reference>
<dbReference type="EMBL" id="MU856682">
    <property type="protein sequence ID" value="KAK3896415.1"/>
    <property type="molecule type" value="Genomic_DNA"/>
</dbReference>
<sequence>MAGSTGPPRPSRHATGAAGRSRPPHSGQQQPQSAAQYPPVPATLGNTLPRTTKMADIDPALRDSTESARPQPETSIISATQTQTSATTSTAKKTRGGSLIQGSANKIGKRLDEIYPDAFLPIMRASFKEVSDRSTQIYYKFIDAPDQSNADPSRIRNTLSYKVRQILFVYCSNKLLASAVTECCPELDNRTKTFSEALTYTQRYFANLKHTLLYVNMYGLAKRWLSDYGETDFFCDPRLLVEDWNIADGFQVISQDHRDHTKRWIYDRIDETLFNSVFKSVALILDWKSFTNKKKKPFYLLKVIFGTMIVEIAFVRKIADKIFESLSAFDNFGSIELCSSQFIWKSVNIKSAEDQQEVIKQQTAQFLEHVITKSPPPAGWSSDEDSDDDAPMRKTSQPPPRHNIQQSAYTSPHTGASNTMPTRPLSSEESSASFSDLFLEDKSAGVDRGSSLECTPSRQGSEEWEPLLNAASIRYPSASSISPPSGVSTSTQRRHANSQPQQRMSTRSSSRQT</sequence>
<feature type="region of interest" description="Disordered" evidence="1">
    <location>
        <begin position="62"/>
        <end position="96"/>
    </location>
</feature>
<protein>
    <submittedName>
        <fullName evidence="2">Uncharacterized protein</fullName>
    </submittedName>
</protein>
<feature type="compositionally biased region" description="Low complexity" evidence="1">
    <location>
        <begin position="470"/>
        <end position="490"/>
    </location>
</feature>
<dbReference type="AlphaFoldDB" id="A0AAN6M8F2"/>
<organism evidence="2 3">
    <name type="scientific">Staphylotrichum tortipilum</name>
    <dbReference type="NCBI Taxonomy" id="2831512"/>
    <lineage>
        <taxon>Eukaryota</taxon>
        <taxon>Fungi</taxon>
        <taxon>Dikarya</taxon>
        <taxon>Ascomycota</taxon>
        <taxon>Pezizomycotina</taxon>
        <taxon>Sordariomycetes</taxon>
        <taxon>Sordariomycetidae</taxon>
        <taxon>Sordariales</taxon>
        <taxon>Chaetomiaceae</taxon>
        <taxon>Staphylotrichum</taxon>
    </lineage>
</organism>
<proteinExistence type="predicted"/>
<feature type="compositionally biased region" description="Polar residues" evidence="1">
    <location>
        <begin position="403"/>
        <end position="421"/>
    </location>
</feature>
<dbReference type="Proteomes" id="UP001303889">
    <property type="component" value="Unassembled WGS sequence"/>
</dbReference>
<feature type="compositionally biased region" description="Low complexity" evidence="1">
    <location>
        <begin position="24"/>
        <end position="37"/>
    </location>
</feature>